<evidence type="ECO:0000256" key="4">
    <source>
        <dbReference type="RuleBase" id="RU003949"/>
    </source>
</evidence>
<evidence type="ECO:0000313" key="5">
    <source>
        <dbReference type="EMBL" id="QBC73431.1"/>
    </source>
</evidence>
<geneLocation type="mitochondrion" evidence="5"/>
<dbReference type="HAMAP" id="MF_01367">
    <property type="entry name" value="Ribosomal_uL14"/>
    <property type="match status" value="1"/>
</dbReference>
<sequence>MIYSGSFLKVIDNSGVRIVKCIRVYIKSDFKPGLVGSMILVSVRKVFSDKKIKKGEVYKGVIVRTKKILVRYGGVFLKCDSAAVVLYNKREQLLGNRILEPVSFELRNFNHLKIMSLAPYII</sequence>
<dbReference type="GO" id="GO:0006412">
    <property type="term" value="P:translation"/>
    <property type="evidence" value="ECO:0007669"/>
    <property type="project" value="InterPro"/>
</dbReference>
<organism evidence="5">
    <name type="scientific">Paravannella minima</name>
    <dbReference type="NCBI Taxonomy" id="1443144"/>
    <lineage>
        <taxon>Eukaryota</taxon>
        <taxon>Amoebozoa</taxon>
        <taxon>Discosea</taxon>
        <taxon>Flabellinia</taxon>
        <taxon>Vannellidae</taxon>
        <taxon>Paravannella</taxon>
    </lineage>
</organism>
<dbReference type="Pfam" id="PF00238">
    <property type="entry name" value="Ribosomal_L14"/>
    <property type="match status" value="1"/>
</dbReference>
<keyword evidence="3 4" id="KW-0687">Ribonucleoprotein</keyword>
<dbReference type="AlphaFoldDB" id="A0A411K7M0"/>
<keyword evidence="2 4" id="KW-0689">Ribosomal protein</keyword>
<dbReference type="PANTHER" id="PTHR11761:SF3">
    <property type="entry name" value="LARGE RIBOSOMAL SUBUNIT PROTEIN UL14M"/>
    <property type="match status" value="1"/>
</dbReference>
<protein>
    <submittedName>
        <fullName evidence="5">Ribosomal protein L14</fullName>
    </submittedName>
</protein>
<reference evidence="5" key="1">
    <citation type="journal article" date="2019" name="Eur. J. Protist.">
        <title>The complete mitochondrial genome of Paravannella minima (Amoebozoa, Discosea, Vannellida).</title>
        <authorList>
            <person name="Bondarenko N."/>
            <person name="Glotova A."/>
            <person name="Nassonova E."/>
            <person name="Masharsky A."/>
            <person name="Polev D."/>
            <person name="Smirnov A."/>
        </authorList>
    </citation>
    <scope>NUCLEOTIDE SEQUENCE</scope>
</reference>
<evidence type="ECO:0000256" key="1">
    <source>
        <dbReference type="ARBA" id="ARBA00010745"/>
    </source>
</evidence>
<keyword evidence="5" id="KW-0496">Mitochondrion</keyword>
<dbReference type="CDD" id="cd00337">
    <property type="entry name" value="Ribosomal_uL14"/>
    <property type="match status" value="1"/>
</dbReference>
<evidence type="ECO:0000256" key="3">
    <source>
        <dbReference type="ARBA" id="ARBA00023274"/>
    </source>
</evidence>
<dbReference type="GO" id="GO:0005762">
    <property type="term" value="C:mitochondrial large ribosomal subunit"/>
    <property type="evidence" value="ECO:0007669"/>
    <property type="project" value="TreeGrafter"/>
</dbReference>
<evidence type="ECO:0000256" key="2">
    <source>
        <dbReference type="ARBA" id="ARBA00022980"/>
    </source>
</evidence>
<dbReference type="EMBL" id="MH910097">
    <property type="protein sequence ID" value="QBC73431.1"/>
    <property type="molecule type" value="Genomic_DNA"/>
</dbReference>
<gene>
    <name evidence="5" type="primary">rpl14</name>
</gene>
<dbReference type="RefSeq" id="YP_009557792.1">
    <property type="nucleotide sequence ID" value="NC_040955.1"/>
</dbReference>
<dbReference type="InterPro" id="IPR005745">
    <property type="entry name" value="Ribosomal_uL14_bac-type"/>
</dbReference>
<comment type="similarity">
    <text evidence="1 4">Belongs to the universal ribosomal protein uL14 family.</text>
</comment>
<dbReference type="GO" id="GO:0003735">
    <property type="term" value="F:structural constituent of ribosome"/>
    <property type="evidence" value="ECO:0007669"/>
    <property type="project" value="InterPro"/>
</dbReference>
<proteinExistence type="inferred from homology"/>
<dbReference type="Gene3D" id="2.40.150.20">
    <property type="entry name" value="Ribosomal protein L14"/>
    <property type="match status" value="1"/>
</dbReference>
<dbReference type="InterPro" id="IPR036853">
    <property type="entry name" value="Ribosomal_uL14_sf"/>
</dbReference>
<dbReference type="PANTHER" id="PTHR11761">
    <property type="entry name" value="50S/60S RIBOSOMAL PROTEIN L14/L23"/>
    <property type="match status" value="1"/>
</dbReference>
<dbReference type="InterPro" id="IPR000218">
    <property type="entry name" value="Ribosomal_uL14"/>
</dbReference>
<name>A0A411K7M0_9EUKA</name>
<dbReference type="NCBIfam" id="TIGR01067">
    <property type="entry name" value="rplN_bact"/>
    <property type="match status" value="1"/>
</dbReference>
<dbReference type="SMART" id="SM01374">
    <property type="entry name" value="Ribosomal_L14"/>
    <property type="match status" value="1"/>
</dbReference>
<dbReference type="GO" id="GO:0070180">
    <property type="term" value="F:large ribosomal subunit rRNA binding"/>
    <property type="evidence" value="ECO:0007669"/>
    <property type="project" value="TreeGrafter"/>
</dbReference>
<dbReference type="SUPFAM" id="SSF50193">
    <property type="entry name" value="Ribosomal protein L14"/>
    <property type="match status" value="1"/>
</dbReference>
<accession>A0A411K7M0</accession>
<dbReference type="GeneID" id="39114185"/>